<dbReference type="FunFam" id="3.10.280.10:FF:000006">
    <property type="entry name" value="Mitochondrial glycoprotein, expressed"/>
    <property type="match status" value="1"/>
</dbReference>
<dbReference type="GO" id="GO:0005759">
    <property type="term" value="C:mitochondrial matrix"/>
    <property type="evidence" value="ECO:0007669"/>
    <property type="project" value="InterPro"/>
</dbReference>
<dbReference type="InterPro" id="IPR003428">
    <property type="entry name" value="MAM33"/>
</dbReference>
<dbReference type="InterPro" id="IPR036561">
    <property type="entry name" value="MAM33_sf"/>
</dbReference>
<sequence>MCRMKLRSQIEIESKEEGEGVRMRKLSTILRKAKKAVQDFDLLEALQSEITHELSSNPFQDFESGALGNFVVEWDSSQSQDVVLRRKCKTGEEVAVSALLGPMSLESAVSGLSAPVPSGRETDDGTFPRDVLMKICVKKPGLRSVLQFDCEIYKKRSNGSGFNINNAYYLQSSAGPVISSSVYRGPIFSDLDPQLQDAFKDYLVSMGIGESLTNFLLLHIHKKEHAQYVNWLKELNSFVTDVE</sequence>
<gene>
    <name evidence="1" type="ORF">PanWU01x14_267860</name>
</gene>
<dbReference type="AlphaFoldDB" id="A0A2P5B661"/>
<dbReference type="EMBL" id="JXTB01000353">
    <property type="protein sequence ID" value="PON44283.1"/>
    <property type="molecule type" value="Genomic_DNA"/>
</dbReference>
<reference evidence="2" key="1">
    <citation type="submission" date="2016-06" db="EMBL/GenBank/DDBJ databases">
        <title>Parallel loss of symbiosis genes in relatives of nitrogen-fixing non-legume Parasponia.</title>
        <authorList>
            <person name="Van Velzen R."/>
            <person name="Holmer R."/>
            <person name="Bu F."/>
            <person name="Rutten L."/>
            <person name="Van Zeijl A."/>
            <person name="Liu W."/>
            <person name="Santuari L."/>
            <person name="Cao Q."/>
            <person name="Sharma T."/>
            <person name="Shen D."/>
            <person name="Roswanjaya Y."/>
            <person name="Wardhani T."/>
            <person name="Kalhor M.S."/>
            <person name="Jansen J."/>
            <person name="Van den Hoogen J."/>
            <person name="Gungor B."/>
            <person name="Hartog M."/>
            <person name="Hontelez J."/>
            <person name="Verver J."/>
            <person name="Yang W.-C."/>
            <person name="Schijlen E."/>
            <person name="Repin R."/>
            <person name="Schilthuizen M."/>
            <person name="Schranz E."/>
            <person name="Heidstra R."/>
            <person name="Miyata K."/>
            <person name="Fedorova E."/>
            <person name="Kohlen W."/>
            <person name="Bisseling T."/>
            <person name="Smit S."/>
            <person name="Geurts R."/>
        </authorList>
    </citation>
    <scope>NUCLEOTIDE SEQUENCE [LARGE SCALE GENOMIC DNA]</scope>
    <source>
        <strain evidence="2">cv. WU1-14</strain>
    </source>
</reference>
<name>A0A2P5B661_PARAD</name>
<dbReference type="SUPFAM" id="SSF54529">
    <property type="entry name" value="Mitochondrial glycoprotein MAM33-like"/>
    <property type="match status" value="1"/>
</dbReference>
<evidence type="ECO:0000313" key="1">
    <source>
        <dbReference type="EMBL" id="PON44283.1"/>
    </source>
</evidence>
<keyword evidence="2" id="KW-1185">Reference proteome</keyword>
<dbReference type="PANTHER" id="PTHR10826:SF1">
    <property type="entry name" value="COMPLEMENT COMPONENT 1 Q SUBCOMPONENT-BINDING PROTEIN, MITOCHONDRIAL"/>
    <property type="match status" value="1"/>
</dbReference>
<proteinExistence type="predicted"/>
<protein>
    <submittedName>
        <fullName evidence="1">Mitochondrial glycoprotein</fullName>
    </submittedName>
</protein>
<evidence type="ECO:0000313" key="2">
    <source>
        <dbReference type="Proteomes" id="UP000237105"/>
    </source>
</evidence>
<comment type="caution">
    <text evidence="1">The sequence shown here is derived from an EMBL/GenBank/DDBJ whole genome shotgun (WGS) entry which is preliminary data.</text>
</comment>
<dbReference type="Gene3D" id="3.10.280.10">
    <property type="entry name" value="Mitochondrial glycoprotein"/>
    <property type="match status" value="1"/>
</dbReference>
<organism evidence="1 2">
    <name type="scientific">Parasponia andersonii</name>
    <name type="common">Sponia andersonii</name>
    <dbReference type="NCBI Taxonomy" id="3476"/>
    <lineage>
        <taxon>Eukaryota</taxon>
        <taxon>Viridiplantae</taxon>
        <taxon>Streptophyta</taxon>
        <taxon>Embryophyta</taxon>
        <taxon>Tracheophyta</taxon>
        <taxon>Spermatophyta</taxon>
        <taxon>Magnoliopsida</taxon>
        <taxon>eudicotyledons</taxon>
        <taxon>Gunneridae</taxon>
        <taxon>Pentapetalae</taxon>
        <taxon>rosids</taxon>
        <taxon>fabids</taxon>
        <taxon>Rosales</taxon>
        <taxon>Cannabaceae</taxon>
        <taxon>Parasponia</taxon>
    </lineage>
</organism>
<dbReference type="Proteomes" id="UP000237105">
    <property type="component" value="Unassembled WGS sequence"/>
</dbReference>
<dbReference type="OrthoDB" id="278212at2759"/>
<accession>A0A2P5B661</accession>
<dbReference type="Pfam" id="PF02330">
    <property type="entry name" value="MAM33"/>
    <property type="match status" value="1"/>
</dbReference>
<dbReference type="PANTHER" id="PTHR10826">
    <property type="entry name" value="COMPLEMENT COMPONENT 1"/>
    <property type="match status" value="1"/>
</dbReference>